<organism evidence="1 2">
    <name type="scientific">Vitis vinifera</name>
    <name type="common">Grape</name>
    <dbReference type="NCBI Taxonomy" id="29760"/>
    <lineage>
        <taxon>Eukaryota</taxon>
        <taxon>Viridiplantae</taxon>
        <taxon>Streptophyta</taxon>
        <taxon>Embryophyta</taxon>
        <taxon>Tracheophyta</taxon>
        <taxon>Spermatophyta</taxon>
        <taxon>Magnoliopsida</taxon>
        <taxon>eudicotyledons</taxon>
        <taxon>Gunneridae</taxon>
        <taxon>Pentapetalae</taxon>
        <taxon>rosids</taxon>
        <taxon>Vitales</taxon>
        <taxon>Vitaceae</taxon>
        <taxon>Viteae</taxon>
        <taxon>Vitis</taxon>
    </lineage>
</organism>
<keyword evidence="2" id="KW-1185">Reference proteome</keyword>
<protein>
    <submittedName>
        <fullName evidence="1">Uncharacterized protein</fullName>
    </submittedName>
</protein>
<evidence type="ECO:0000313" key="2">
    <source>
        <dbReference type="Proteomes" id="UP000009183"/>
    </source>
</evidence>
<gene>
    <name evidence="1" type="ORF">VIT_00s0854g00020</name>
</gene>
<name>F6HWW3_VITVI</name>
<proteinExistence type="predicted"/>
<dbReference type="Proteomes" id="UP000009183">
    <property type="component" value="Unassembled WGS sequence, unordered"/>
</dbReference>
<evidence type="ECO:0000313" key="1">
    <source>
        <dbReference type="EMBL" id="CCB59177.1"/>
    </source>
</evidence>
<dbReference type="EMBL" id="FN596325">
    <property type="protein sequence ID" value="CCB59177.1"/>
    <property type="molecule type" value="Genomic_DNA"/>
</dbReference>
<dbReference type="InParanoid" id="F6HWW3"/>
<sequence length="9" mass="1004">MKQILLGTT</sequence>
<reference evidence="2" key="1">
    <citation type="journal article" date="2007" name="Nature">
        <title>The grapevine genome sequence suggests ancestral hexaploidization in major angiosperm phyla.</title>
        <authorList>
            <consortium name="The French-Italian Public Consortium for Grapevine Genome Characterization."/>
            <person name="Jaillon O."/>
            <person name="Aury J.-M."/>
            <person name="Noel B."/>
            <person name="Policriti A."/>
            <person name="Clepet C."/>
            <person name="Casagrande A."/>
            <person name="Choisne N."/>
            <person name="Aubourg S."/>
            <person name="Vitulo N."/>
            <person name="Jubin C."/>
            <person name="Vezzi A."/>
            <person name="Legeai F."/>
            <person name="Hugueney P."/>
            <person name="Dasilva C."/>
            <person name="Horner D."/>
            <person name="Mica E."/>
            <person name="Jublot D."/>
            <person name="Poulain J."/>
            <person name="Bruyere C."/>
            <person name="Billault A."/>
            <person name="Segurens B."/>
            <person name="Gouyvenoux M."/>
            <person name="Ugarte E."/>
            <person name="Cattonaro F."/>
            <person name="Anthouard V."/>
            <person name="Vico V."/>
            <person name="Del Fabbro C."/>
            <person name="Alaux M."/>
            <person name="Di Gaspero G."/>
            <person name="Dumas V."/>
            <person name="Felice N."/>
            <person name="Paillard S."/>
            <person name="Juman I."/>
            <person name="Moroldo M."/>
            <person name="Scalabrin S."/>
            <person name="Canaguier A."/>
            <person name="Le Clainche I."/>
            <person name="Malacrida G."/>
            <person name="Durand E."/>
            <person name="Pesole G."/>
            <person name="Laucou V."/>
            <person name="Chatelet P."/>
            <person name="Merdinoglu D."/>
            <person name="Delledonne M."/>
            <person name="Pezzotti M."/>
            <person name="Lecharny A."/>
            <person name="Scarpelli C."/>
            <person name="Artiguenave F."/>
            <person name="Pe M.E."/>
            <person name="Valle G."/>
            <person name="Morgante M."/>
            <person name="Caboche M."/>
            <person name="Adam-Blondon A.-F."/>
            <person name="Weissenbach J."/>
            <person name="Quetier F."/>
            <person name="Wincker P."/>
        </authorList>
    </citation>
    <scope>NUCLEOTIDE SEQUENCE [LARGE SCALE GENOMIC DNA]</scope>
    <source>
        <strain evidence="2">cv. Pinot noir / PN40024</strain>
    </source>
</reference>
<accession>F6HWW3</accession>
<dbReference type="HOGENOM" id="CLU_3438965_0_0_1"/>